<comment type="caution">
    <text evidence="5">The sequence shown here is derived from an EMBL/GenBank/DDBJ whole genome shotgun (WGS) entry which is preliminary data.</text>
</comment>
<dbReference type="EMBL" id="BAAAFH010000003">
    <property type="protein sequence ID" value="GAA0874739.1"/>
    <property type="molecule type" value="Genomic_DNA"/>
</dbReference>
<dbReference type="InterPro" id="IPR038607">
    <property type="entry name" value="PhoD-like_sf"/>
</dbReference>
<name>A0ABP3Y209_9FLAO</name>
<accession>A0ABP3Y209</accession>
<protein>
    <recommendedName>
        <fullName evidence="7">Alkaline phosphatase</fullName>
    </recommendedName>
</protein>
<feature type="domain" description="PhoD-like phosphatase metallophosphatase" evidence="2">
    <location>
        <begin position="110"/>
        <end position="436"/>
    </location>
</feature>
<evidence type="ECO:0000259" key="4">
    <source>
        <dbReference type="Pfam" id="PF18962"/>
    </source>
</evidence>
<dbReference type="InterPro" id="IPR026444">
    <property type="entry name" value="Secre_tail"/>
</dbReference>
<feature type="domain" description="Secretion system C-terminal sorting" evidence="4">
    <location>
        <begin position="516"/>
        <end position="592"/>
    </location>
</feature>
<keyword evidence="1" id="KW-0732">Signal</keyword>
<evidence type="ECO:0000259" key="3">
    <source>
        <dbReference type="Pfam" id="PF16655"/>
    </source>
</evidence>
<dbReference type="Gene3D" id="3.60.21.70">
    <property type="entry name" value="PhoD-like phosphatase"/>
    <property type="match status" value="1"/>
</dbReference>
<evidence type="ECO:0000313" key="5">
    <source>
        <dbReference type="EMBL" id="GAA0874739.1"/>
    </source>
</evidence>
<dbReference type="Pfam" id="PF09423">
    <property type="entry name" value="PhoD"/>
    <property type="match status" value="1"/>
</dbReference>
<evidence type="ECO:0000256" key="1">
    <source>
        <dbReference type="ARBA" id="ARBA00022729"/>
    </source>
</evidence>
<organism evidence="5 6">
    <name type="scientific">Wandonia haliotis</name>
    <dbReference type="NCBI Taxonomy" id="574963"/>
    <lineage>
        <taxon>Bacteria</taxon>
        <taxon>Pseudomonadati</taxon>
        <taxon>Bacteroidota</taxon>
        <taxon>Flavobacteriia</taxon>
        <taxon>Flavobacteriales</taxon>
        <taxon>Crocinitomicaceae</taxon>
        <taxon>Wandonia</taxon>
    </lineage>
</organism>
<dbReference type="InterPro" id="IPR032093">
    <property type="entry name" value="PhoD_N"/>
</dbReference>
<dbReference type="NCBIfam" id="TIGR04183">
    <property type="entry name" value="Por_Secre_tail"/>
    <property type="match status" value="1"/>
</dbReference>
<reference evidence="6" key="1">
    <citation type="journal article" date="2019" name="Int. J. Syst. Evol. Microbiol.">
        <title>The Global Catalogue of Microorganisms (GCM) 10K type strain sequencing project: providing services to taxonomists for standard genome sequencing and annotation.</title>
        <authorList>
            <consortium name="The Broad Institute Genomics Platform"/>
            <consortium name="The Broad Institute Genome Sequencing Center for Infectious Disease"/>
            <person name="Wu L."/>
            <person name="Ma J."/>
        </authorList>
    </citation>
    <scope>NUCLEOTIDE SEQUENCE [LARGE SCALE GENOMIC DNA]</scope>
    <source>
        <strain evidence="6">JCM 16083</strain>
    </source>
</reference>
<dbReference type="SUPFAM" id="SSF56300">
    <property type="entry name" value="Metallo-dependent phosphatases"/>
    <property type="match status" value="1"/>
</dbReference>
<dbReference type="Gene3D" id="2.60.40.380">
    <property type="entry name" value="Purple acid phosphatase-like, N-terminal"/>
    <property type="match status" value="1"/>
</dbReference>
<evidence type="ECO:0000313" key="6">
    <source>
        <dbReference type="Proteomes" id="UP001501126"/>
    </source>
</evidence>
<sequence>MEPFYHGVASGDPLQDKVIIWTRVTPISTDQEPVIVSWKVATDTAMTNVVQSGSLITTHERDYTVKIDVTNLAPDTWYYYEFYAFGQRSIQGRTRTTPSEMTFKDSLRYAVVSCANFEAGFFNVYASLAERKDFDAVLCLGDYYYEYETGGYSPNPQAGRVVDPMHEIVTLSDYRMRHSIYKLDPDLRRLHQLFPWFCIWDDHESANDSWLNGAENHTSDEGDWIERKNASKKAYFEWMPIRDNNEQGQYQIYRSISYGTLVDFLFLDTRLEGRSEQVSFGSSQLNSPTRTLMGIPQRDWLLNELSNSSATYKIVAQQVMIAPLTAFGIALNMDQWDGYPLERSMLLNHILYQGIQNFVVLTGDIHTSWASEIRVNSTNVGVEFVTPSVTSPGVEFAADIGAGAILAANSHIKWTNLDKKGYIIVDVNQNRIQSDWYFMSTIDEPNTSYSWAKSYYKNTNANQLHETNTVSFAREDIFGDVPQYCPRIVVEEPEEEPEEEPTNALENDQDVIVMGLYPNPVSTLLNIQFSNMTTGKIGMKVIDATGRIVWNESFICQKGSWIKQVNTTDFASGSYTLFIESEDNTVIRKRFIKQ</sequence>
<dbReference type="CDD" id="cd07389">
    <property type="entry name" value="MPP_PhoD"/>
    <property type="match status" value="1"/>
</dbReference>
<dbReference type="InterPro" id="IPR029052">
    <property type="entry name" value="Metallo-depent_PP-like"/>
</dbReference>
<evidence type="ECO:0008006" key="7">
    <source>
        <dbReference type="Google" id="ProtNLM"/>
    </source>
</evidence>
<dbReference type="InterPro" id="IPR018946">
    <property type="entry name" value="PhoD-like_MPP"/>
</dbReference>
<proteinExistence type="predicted"/>
<dbReference type="Pfam" id="PF16655">
    <property type="entry name" value="PhoD_N"/>
    <property type="match status" value="1"/>
</dbReference>
<keyword evidence="6" id="KW-1185">Reference proteome</keyword>
<gene>
    <name evidence="5" type="ORF">GCM10009118_11470</name>
</gene>
<dbReference type="Pfam" id="PF18962">
    <property type="entry name" value="Por_Secre_tail"/>
    <property type="match status" value="1"/>
</dbReference>
<feature type="domain" description="Phospholipase D N-terminal" evidence="3">
    <location>
        <begin position="6"/>
        <end position="96"/>
    </location>
</feature>
<evidence type="ECO:0000259" key="2">
    <source>
        <dbReference type="Pfam" id="PF09423"/>
    </source>
</evidence>
<dbReference type="InterPro" id="IPR052900">
    <property type="entry name" value="Phospholipid_Metab_Enz"/>
</dbReference>
<dbReference type="PANTHER" id="PTHR43606">
    <property type="entry name" value="PHOSPHATASE, PUTATIVE (AFU_ORTHOLOGUE AFUA_6G08710)-RELATED"/>
    <property type="match status" value="1"/>
</dbReference>
<dbReference type="Proteomes" id="UP001501126">
    <property type="component" value="Unassembled WGS sequence"/>
</dbReference>
<dbReference type="PANTHER" id="PTHR43606:SF2">
    <property type="entry name" value="ALKALINE PHOSPHATASE FAMILY PROTEIN (AFU_ORTHOLOGUE AFUA_5G03860)"/>
    <property type="match status" value="1"/>
</dbReference>